<feature type="region of interest" description="Disordered" evidence="1">
    <location>
        <begin position="233"/>
        <end position="255"/>
    </location>
</feature>
<feature type="compositionally biased region" description="Polar residues" evidence="1">
    <location>
        <begin position="233"/>
        <end position="252"/>
    </location>
</feature>
<evidence type="ECO:0000313" key="3">
    <source>
        <dbReference type="Proteomes" id="UP000887226"/>
    </source>
</evidence>
<accession>A0A9P7YWZ2</accession>
<dbReference type="AlphaFoldDB" id="A0A9P7YWZ2"/>
<protein>
    <submittedName>
        <fullName evidence="2">Uncharacterized protein</fullName>
    </submittedName>
</protein>
<comment type="caution">
    <text evidence="2">The sequence shown here is derived from an EMBL/GenBank/DDBJ whole genome shotgun (WGS) entry which is preliminary data.</text>
</comment>
<name>A0A9P7YWZ2_9HELO</name>
<evidence type="ECO:0000256" key="1">
    <source>
        <dbReference type="SAM" id="MobiDB-lite"/>
    </source>
</evidence>
<dbReference type="Proteomes" id="UP000887226">
    <property type="component" value="Unassembled WGS sequence"/>
</dbReference>
<dbReference type="OrthoDB" id="2922289at2759"/>
<proteinExistence type="predicted"/>
<keyword evidence="3" id="KW-1185">Reference proteome</keyword>
<sequence>MSGLWSECEGIDLDRIRHGKIRVLDSSPDEIEYFLRRDAYLWPHFNLEDLEYATDLPNFLISHGKMRPDQFVDIDLESISVGYKSSATVPAKAPRYYVTLSGHSQTRYATTLPWQIGITPNDGYSVGEIIFILEVQERLLGFLLICTCALLEYYTWHEMLENAEVFVSRVEGISRTLSWQEPDKKKDKNKVSSSANVSSGLAHDFSSMELHSKPKQPENQFLAAMKAEKVKTQLAQPSTLQQDSEQPAQSPESVRPLFRVDEHAGLQLFMDRKLLAQCHQHCNRCENKLNSSIRSNQSS</sequence>
<evidence type="ECO:0000313" key="2">
    <source>
        <dbReference type="EMBL" id="KAG9241255.1"/>
    </source>
</evidence>
<reference evidence="2" key="1">
    <citation type="journal article" date="2021" name="IMA Fungus">
        <title>Genomic characterization of three marine fungi, including Emericellopsis atlantica sp. nov. with signatures of a generalist lifestyle and marine biomass degradation.</title>
        <authorList>
            <person name="Hagestad O.C."/>
            <person name="Hou L."/>
            <person name="Andersen J.H."/>
            <person name="Hansen E.H."/>
            <person name="Altermark B."/>
            <person name="Li C."/>
            <person name="Kuhnert E."/>
            <person name="Cox R.J."/>
            <person name="Crous P.W."/>
            <person name="Spatafora J.W."/>
            <person name="Lail K."/>
            <person name="Amirebrahimi M."/>
            <person name="Lipzen A."/>
            <person name="Pangilinan J."/>
            <person name="Andreopoulos W."/>
            <person name="Hayes R.D."/>
            <person name="Ng V."/>
            <person name="Grigoriev I.V."/>
            <person name="Jackson S.A."/>
            <person name="Sutton T.D.S."/>
            <person name="Dobson A.D.W."/>
            <person name="Rama T."/>
        </authorList>
    </citation>
    <scope>NUCLEOTIDE SEQUENCE</scope>
    <source>
        <strain evidence="2">TRa3180A</strain>
    </source>
</reference>
<gene>
    <name evidence="2" type="ORF">BJ878DRAFT_558507</name>
</gene>
<dbReference type="EMBL" id="MU254242">
    <property type="protein sequence ID" value="KAG9241255.1"/>
    <property type="molecule type" value="Genomic_DNA"/>
</dbReference>
<organism evidence="2 3">
    <name type="scientific">Calycina marina</name>
    <dbReference type="NCBI Taxonomy" id="1763456"/>
    <lineage>
        <taxon>Eukaryota</taxon>
        <taxon>Fungi</taxon>
        <taxon>Dikarya</taxon>
        <taxon>Ascomycota</taxon>
        <taxon>Pezizomycotina</taxon>
        <taxon>Leotiomycetes</taxon>
        <taxon>Helotiales</taxon>
        <taxon>Pezizellaceae</taxon>
        <taxon>Calycina</taxon>
    </lineage>
</organism>